<dbReference type="AlphaFoldDB" id="A0A8H6HQW5"/>
<dbReference type="PANTHER" id="PTHR46967">
    <property type="entry name" value="INSULIN-LIKE GROWTH FACTOR BINDING PROTEIN,N-TERMINAL"/>
    <property type="match status" value="1"/>
</dbReference>
<dbReference type="InterPro" id="IPR011641">
    <property type="entry name" value="Tyr-kin_ephrin_A/B_rcpt-like"/>
</dbReference>
<dbReference type="EMBL" id="JACGCI010000054">
    <property type="protein sequence ID" value="KAF6750772.1"/>
    <property type="molecule type" value="Genomic_DNA"/>
</dbReference>
<dbReference type="OrthoDB" id="439917at2759"/>
<evidence type="ECO:0000259" key="2">
    <source>
        <dbReference type="Pfam" id="PF07699"/>
    </source>
</evidence>
<dbReference type="Gene3D" id="2.10.50.10">
    <property type="entry name" value="Tumor Necrosis Factor Receptor, subunit A, domain 2"/>
    <property type="match status" value="2"/>
</dbReference>
<organism evidence="4 5">
    <name type="scientific">Ephemerocybe angulata</name>
    <dbReference type="NCBI Taxonomy" id="980116"/>
    <lineage>
        <taxon>Eukaryota</taxon>
        <taxon>Fungi</taxon>
        <taxon>Dikarya</taxon>
        <taxon>Basidiomycota</taxon>
        <taxon>Agaricomycotina</taxon>
        <taxon>Agaricomycetes</taxon>
        <taxon>Agaricomycetidae</taxon>
        <taxon>Agaricales</taxon>
        <taxon>Agaricineae</taxon>
        <taxon>Psathyrellaceae</taxon>
        <taxon>Ephemerocybe</taxon>
    </lineage>
</organism>
<dbReference type="PANTHER" id="PTHR46967:SF1">
    <property type="entry name" value="KERATIN-ASSOCIATED PROTEIN 16-1-LIKE"/>
    <property type="match status" value="1"/>
</dbReference>
<feature type="domain" description="Protein CPL1-like" evidence="3">
    <location>
        <begin position="274"/>
        <end position="340"/>
    </location>
</feature>
<proteinExistence type="predicted"/>
<keyword evidence="1" id="KW-0732">Signal</keyword>
<reference evidence="4 5" key="1">
    <citation type="submission" date="2020-07" db="EMBL/GenBank/DDBJ databases">
        <title>Comparative genomics of pyrophilous fungi reveals a link between fire events and developmental genes.</title>
        <authorList>
            <consortium name="DOE Joint Genome Institute"/>
            <person name="Steindorff A.S."/>
            <person name="Carver A."/>
            <person name="Calhoun S."/>
            <person name="Stillman K."/>
            <person name="Liu H."/>
            <person name="Lipzen A."/>
            <person name="Pangilinan J."/>
            <person name="Labutti K."/>
            <person name="Bruns T.D."/>
            <person name="Grigoriev I.V."/>
        </authorList>
    </citation>
    <scope>NUCLEOTIDE SEQUENCE [LARGE SCALE GENOMIC DNA]</scope>
    <source>
        <strain evidence="4 5">CBS 144469</strain>
    </source>
</reference>
<protein>
    <submittedName>
        <fullName evidence="4">GCC2 and GCC3 family protein</fullName>
    </submittedName>
</protein>
<dbReference type="SMART" id="SM01411">
    <property type="entry name" value="Ephrin_rec_like"/>
    <property type="match status" value="3"/>
</dbReference>
<dbReference type="SUPFAM" id="SSF57184">
    <property type="entry name" value="Growth factor receptor domain"/>
    <property type="match status" value="1"/>
</dbReference>
<accession>A0A8H6HQW5</accession>
<evidence type="ECO:0000259" key="3">
    <source>
        <dbReference type="Pfam" id="PF21671"/>
    </source>
</evidence>
<keyword evidence="5" id="KW-1185">Reference proteome</keyword>
<evidence type="ECO:0000313" key="5">
    <source>
        <dbReference type="Proteomes" id="UP000521943"/>
    </source>
</evidence>
<evidence type="ECO:0000256" key="1">
    <source>
        <dbReference type="SAM" id="SignalP"/>
    </source>
</evidence>
<feature type="signal peptide" evidence="1">
    <location>
        <begin position="1"/>
        <end position="21"/>
    </location>
</feature>
<name>A0A8H6HQW5_9AGAR</name>
<gene>
    <name evidence="4" type="ORF">DFP72DRAFT_504440</name>
</gene>
<dbReference type="Proteomes" id="UP000521943">
    <property type="component" value="Unassembled WGS sequence"/>
</dbReference>
<feature type="chain" id="PRO_5034950329" evidence="1">
    <location>
        <begin position="22"/>
        <end position="343"/>
    </location>
</feature>
<dbReference type="Pfam" id="PF21671">
    <property type="entry name" value="CPL1-like"/>
    <property type="match status" value="1"/>
</dbReference>
<sequence length="343" mass="35251">MFIFGLGTIFLVLSTSTRTVASHKQKINRRHFDGILLARTPGKGSGVSASLLCAPGTYGVSGAEPCTSCALGTYQPDQGKTSCIAASPGYYAAGTGQTSQSVCVSGTYSSVKGSATCLACPAGYKCLNPKTTTPEICPPGRYAASGASDCEKCPEGNFQGLAGQSDCCICNPGWYSATAASAACRKCSDRTPYSNPGSRTPADCSATPGIWKPTSTSVQGPNGECPGYGTLNAGISYAFASGVPSRRGLKHMPRCKPNEKACPVYSGLLLPRYVCMDVKSNLESCGGCMLYGADGKASDEGGRDCSAIPGVNEVSCRGGNCDIGSCQPGYTISFDRTSCVIAL</sequence>
<dbReference type="InterPro" id="IPR009030">
    <property type="entry name" value="Growth_fac_rcpt_cys_sf"/>
</dbReference>
<comment type="caution">
    <text evidence="4">The sequence shown here is derived from an EMBL/GenBank/DDBJ whole genome shotgun (WGS) entry which is preliminary data.</text>
</comment>
<feature type="domain" description="Tyrosine-protein kinase ephrin type A/B receptor-like" evidence="2">
    <location>
        <begin position="56"/>
        <end position="103"/>
    </location>
</feature>
<dbReference type="InterPro" id="IPR048661">
    <property type="entry name" value="CPL1-like"/>
</dbReference>
<dbReference type="Pfam" id="PF07699">
    <property type="entry name" value="Ephrin_rec_like"/>
    <property type="match status" value="1"/>
</dbReference>
<evidence type="ECO:0000313" key="4">
    <source>
        <dbReference type="EMBL" id="KAF6750772.1"/>
    </source>
</evidence>